<sequence length="370" mass="41565">MLVTNPSSSLPRSCESIYSSSRRIHEIAQLEACEIPRIPRVGDLRAAFRSSEQYKPTSPDWPPKAVPDWVSSRPLPTSLPSLHALSRAPAGSHTITVEQKSPHRGYASVPPVKKVLTSFTEISSHGKSHHTENISLVEPLRLPRPCSRESCSYVLRDIRLNAALTRVIHNEPLSSDVVWNDKLQPFELKHDEEEARHTAMLNNLPLDGRQAIIDGFREFYNDEWFEEFAASQEGQEVTIIDGMATPQRFSTRLSDILPEDLDFYADERSERSEQMSIGVGEVHAGAEEEEEEEKGEEGEWEWDLELGPEVKGMLAVIGEGDFGCYPTSAGKTEEEIVMVVEGERERKGVRERSGFRTSLKKVFGMGGKKH</sequence>
<gene>
    <name evidence="2" type="ORF">Ptr86124_006578</name>
</gene>
<feature type="compositionally biased region" description="Acidic residues" evidence="1">
    <location>
        <begin position="287"/>
        <end position="300"/>
    </location>
</feature>
<reference evidence="3" key="1">
    <citation type="journal article" date="2022" name="Microb. Genom.">
        <title>A global pangenome for the wheat fungal pathogen Pyrenophora tritici-repentis and prediction of effector protein structural homology.</title>
        <authorList>
            <person name="Moolhuijzen P.M."/>
            <person name="See P.T."/>
            <person name="Shi G."/>
            <person name="Powell H.R."/>
            <person name="Cockram J."/>
            <person name="Jorgensen L.N."/>
            <person name="Benslimane H."/>
            <person name="Strelkov S.E."/>
            <person name="Turner J."/>
            <person name="Liu Z."/>
            <person name="Moffat C.S."/>
        </authorList>
    </citation>
    <scope>NUCLEOTIDE SEQUENCE [LARGE SCALE GENOMIC DNA]</scope>
</reference>
<evidence type="ECO:0000313" key="3">
    <source>
        <dbReference type="Proteomes" id="UP000249757"/>
    </source>
</evidence>
<dbReference type="AlphaFoldDB" id="A0A922NCC9"/>
<evidence type="ECO:0000313" key="2">
    <source>
        <dbReference type="EMBL" id="KAI1513948.1"/>
    </source>
</evidence>
<dbReference type="Proteomes" id="UP000249757">
    <property type="component" value="Unassembled WGS sequence"/>
</dbReference>
<name>A0A922NCC9_9PLEO</name>
<keyword evidence="3" id="KW-1185">Reference proteome</keyword>
<accession>A0A922NCC9</accession>
<comment type="caution">
    <text evidence="2">The sequence shown here is derived from an EMBL/GenBank/DDBJ whole genome shotgun (WGS) entry which is preliminary data.</text>
</comment>
<dbReference type="OrthoDB" id="3693180at2759"/>
<organism evidence="2 3">
    <name type="scientific">Pyrenophora tritici-repentis</name>
    <dbReference type="NCBI Taxonomy" id="45151"/>
    <lineage>
        <taxon>Eukaryota</taxon>
        <taxon>Fungi</taxon>
        <taxon>Dikarya</taxon>
        <taxon>Ascomycota</taxon>
        <taxon>Pezizomycotina</taxon>
        <taxon>Dothideomycetes</taxon>
        <taxon>Pleosporomycetidae</taxon>
        <taxon>Pleosporales</taxon>
        <taxon>Pleosporineae</taxon>
        <taxon>Pleosporaceae</taxon>
        <taxon>Pyrenophora</taxon>
    </lineage>
</organism>
<protein>
    <submittedName>
        <fullName evidence="2">Uncharacterized protein</fullName>
    </submittedName>
</protein>
<evidence type="ECO:0000256" key="1">
    <source>
        <dbReference type="SAM" id="MobiDB-lite"/>
    </source>
</evidence>
<proteinExistence type="predicted"/>
<dbReference type="EMBL" id="NRDI02000008">
    <property type="protein sequence ID" value="KAI1513948.1"/>
    <property type="molecule type" value="Genomic_DNA"/>
</dbReference>
<feature type="region of interest" description="Disordered" evidence="1">
    <location>
        <begin position="269"/>
        <end position="300"/>
    </location>
</feature>